<reference evidence="3 4" key="2">
    <citation type="submission" date="2018-10" db="EMBL/GenBank/DDBJ databases">
        <title>Detection and isolation of Mycoplasma hominis as a predominant microorganism from pelvic cavity of patient with salpingitis and tubo-ovarian abscess.</title>
        <authorList>
            <person name="Guschin A.E."/>
            <person name="Khayrullina G.A."/>
            <person name="Rakovskaya I.V."/>
            <person name="Shelenkov A.A."/>
            <person name="Shagin D.A."/>
        </authorList>
    </citation>
    <scope>NUCLEOTIDE SEQUENCE [LARGE SCALE GENOMIC DNA]</scope>
    <source>
        <strain evidence="4">TOA</strain>
    </source>
</reference>
<evidence type="ECO:0000313" key="4">
    <source>
        <dbReference type="Proteomes" id="UP000029712"/>
    </source>
</evidence>
<dbReference type="OrthoDB" id="8732661at2"/>
<dbReference type="InterPro" id="IPR005474">
    <property type="entry name" value="Transketolase_N"/>
</dbReference>
<name>A0A454C9N0_METHO</name>
<dbReference type="Proteomes" id="UP000029712">
    <property type="component" value="Chromosome"/>
</dbReference>
<evidence type="ECO:0000256" key="1">
    <source>
        <dbReference type="SAM" id="Coils"/>
    </source>
</evidence>
<evidence type="ECO:0000259" key="2">
    <source>
        <dbReference type="Pfam" id="PF00456"/>
    </source>
</evidence>
<sequence length="598" mass="69526">MKNKKIDQIAIDNIKINSLNMAFSWKYSDFSSIMSGAKIFHALFGYFFNINRKNNSDVNRDRFVFFNPNILPLFYEILRLYSLISENEYLNLISNRNQNISYSNWTLDWIKSGEIFLGISGGFALGNTIAQNYLNRLDKNINHFTYWYVTERELQEGSTQEALAYAGTHNLRQLIVIYDAKEIEYTVDSKSINPENIAKKVESMNFKYIEVSNGQCRSIIKAIKKAQKINQPVFIKILSPQSEQLFKKNFDNSITHEKLEEFKDKTSFQKTNLSDLYSEVVEFYENRLQKIENKIKTFSNSNNLQIFLKNNIRENINDVEEFKEKTYIENALKIINNLCDKYKNLLVLSNNISYFQNIKSLNGIFASNNLGRGIFLGNREFTMINMAMGLGLHSSIETIVIVDINYLGYLLPTLQVLKYSNAKILILLINNRNNFSLSNELKILYSYDHINLLRPCDFNELKGAFEFHFNHTKKSSIIYLENKEIKEIKDTSKVEFEDGPYYIRKISQATNIIAAGSDLRIAEIIARRLNSSIISISNIENIENLNYDRNNSILIESYEALSHEKIAKYNIALNKFCNLEKNDEEYIVEKVLTSIVKK</sequence>
<dbReference type="Pfam" id="PF00456">
    <property type="entry name" value="Transketolase_N"/>
    <property type="match status" value="1"/>
</dbReference>
<organism evidence="3 4">
    <name type="scientific">Metamycoplasma hominis</name>
    <name type="common">Mycoplasma hominis</name>
    <dbReference type="NCBI Taxonomy" id="2098"/>
    <lineage>
        <taxon>Bacteria</taxon>
        <taxon>Bacillati</taxon>
        <taxon>Mycoplasmatota</taxon>
        <taxon>Mycoplasmoidales</taxon>
        <taxon>Metamycoplasmataceae</taxon>
        <taxon>Metamycoplasma</taxon>
    </lineage>
</organism>
<keyword evidence="1" id="KW-0175">Coiled coil</keyword>
<dbReference type="RefSeq" id="WP_121865467.1">
    <property type="nucleotide sequence ID" value="NZ_CP033021.1"/>
</dbReference>
<dbReference type="InterPro" id="IPR033247">
    <property type="entry name" value="Transketolase_fam"/>
</dbReference>
<dbReference type="GO" id="GO:0006098">
    <property type="term" value="P:pentose-phosphate shunt"/>
    <property type="evidence" value="ECO:0007669"/>
    <property type="project" value="TreeGrafter"/>
</dbReference>
<protein>
    <submittedName>
        <fullName evidence="3">Transketolase</fullName>
    </submittedName>
</protein>
<dbReference type="InterPro" id="IPR029061">
    <property type="entry name" value="THDP-binding"/>
</dbReference>
<dbReference type="SUPFAM" id="SSF52518">
    <property type="entry name" value="Thiamin diphosphate-binding fold (THDP-binding)"/>
    <property type="match status" value="2"/>
</dbReference>
<feature type="domain" description="Transketolase N-terminal" evidence="2">
    <location>
        <begin position="10"/>
        <end position="290"/>
    </location>
</feature>
<dbReference type="Gene3D" id="3.40.50.970">
    <property type="match status" value="2"/>
</dbReference>
<evidence type="ECO:0000313" key="3">
    <source>
        <dbReference type="EMBL" id="AYN65303.1"/>
    </source>
</evidence>
<dbReference type="GO" id="GO:0005829">
    <property type="term" value="C:cytosol"/>
    <property type="evidence" value="ECO:0007669"/>
    <property type="project" value="TreeGrafter"/>
</dbReference>
<feature type="coiled-coil region" evidence="1">
    <location>
        <begin position="274"/>
        <end position="301"/>
    </location>
</feature>
<dbReference type="GO" id="GO:0004802">
    <property type="term" value="F:transketolase activity"/>
    <property type="evidence" value="ECO:0007669"/>
    <property type="project" value="TreeGrafter"/>
</dbReference>
<gene>
    <name evidence="3" type="ORF">KN71_001115</name>
</gene>
<proteinExistence type="predicted"/>
<accession>A0A454C9N0</accession>
<dbReference type="AlphaFoldDB" id="A0A454C9N0"/>
<dbReference type="PANTHER" id="PTHR43522:SF2">
    <property type="entry name" value="TRANSKETOLASE 1-RELATED"/>
    <property type="match status" value="1"/>
</dbReference>
<dbReference type="PANTHER" id="PTHR43522">
    <property type="entry name" value="TRANSKETOLASE"/>
    <property type="match status" value="1"/>
</dbReference>
<dbReference type="EMBL" id="CP033021">
    <property type="protein sequence ID" value="AYN65303.1"/>
    <property type="molecule type" value="Genomic_DNA"/>
</dbReference>
<reference evidence="3 4" key="1">
    <citation type="submission" date="2014-08" db="EMBL/GenBank/DDBJ databases">
        <authorList>
            <person name="Kuleshov K."/>
            <person name="Dedkov V."/>
            <person name="Markelov M."/>
            <person name="Pimkina E."/>
        </authorList>
    </citation>
    <scope>NUCLEOTIDE SEQUENCE [LARGE SCALE GENOMIC DNA]</scope>
    <source>
        <strain evidence="4">TOA</strain>
    </source>
</reference>